<dbReference type="InterPro" id="IPR015590">
    <property type="entry name" value="Aldehyde_DH_dom"/>
</dbReference>
<gene>
    <name evidence="5" type="ORF">C0216_17680</name>
</gene>
<dbReference type="InterPro" id="IPR016160">
    <property type="entry name" value="Ald_DH_CS_CYS"/>
</dbReference>
<dbReference type="KEGG" id="sgz:C0216_17680"/>
<dbReference type="Pfam" id="PF00171">
    <property type="entry name" value="Aldedh"/>
    <property type="match status" value="1"/>
</dbReference>
<dbReference type="OrthoDB" id="6882680at2"/>
<dbReference type="SUPFAM" id="SSF53720">
    <property type="entry name" value="ALDH-like"/>
    <property type="match status" value="1"/>
</dbReference>
<dbReference type="RefSeq" id="WP_114056223.1">
    <property type="nucleotide sequence ID" value="NZ_CP030862.1"/>
</dbReference>
<name>A0A344U2B4_9ACTN</name>
<protein>
    <submittedName>
        <fullName evidence="5">NADP-dependent succinic semialdehyde dehydrogenase</fullName>
    </submittedName>
</protein>
<dbReference type="PANTHER" id="PTHR43217">
    <property type="entry name" value="SUCCINATE SEMIALDEHYDE DEHYDROGENASE [NAD(P)+] SAD"/>
    <property type="match status" value="1"/>
</dbReference>
<organism evidence="5 6">
    <name type="scientific">Streptomyces globosus</name>
    <dbReference type="NCBI Taxonomy" id="68209"/>
    <lineage>
        <taxon>Bacteria</taxon>
        <taxon>Bacillati</taxon>
        <taxon>Actinomycetota</taxon>
        <taxon>Actinomycetes</taxon>
        <taxon>Kitasatosporales</taxon>
        <taxon>Streptomycetaceae</taxon>
        <taxon>Streptomyces</taxon>
    </lineage>
</organism>
<accession>A0A344U2B4</accession>
<reference evidence="5 6" key="1">
    <citation type="submission" date="2018-01" db="EMBL/GenBank/DDBJ databases">
        <title>Draft genome Sequence of streptomyces globosus LZH-48.</title>
        <authorList>
            <person name="Ran K."/>
            <person name="Li Z."/>
            <person name="Wei S."/>
            <person name="Dong R."/>
        </authorList>
    </citation>
    <scope>NUCLEOTIDE SEQUENCE [LARGE SCALE GENOMIC DNA]</scope>
    <source>
        <strain evidence="5 6">LZH-48</strain>
    </source>
</reference>
<keyword evidence="2" id="KW-0521">NADP</keyword>
<dbReference type="PANTHER" id="PTHR43217:SF1">
    <property type="entry name" value="SUCCINATE SEMIALDEHYDE DEHYDROGENASE [NAD(P)+] SAD"/>
    <property type="match status" value="1"/>
</dbReference>
<evidence type="ECO:0000256" key="3">
    <source>
        <dbReference type="ARBA" id="ARBA00023002"/>
    </source>
</evidence>
<keyword evidence="3" id="KW-0560">Oxidoreductase</keyword>
<dbReference type="PROSITE" id="PS00070">
    <property type="entry name" value="ALDEHYDE_DEHYDR_CYS"/>
    <property type="match status" value="1"/>
</dbReference>
<dbReference type="InterPro" id="IPR047110">
    <property type="entry name" value="GABD/Sad-like"/>
</dbReference>
<dbReference type="InterPro" id="IPR016163">
    <property type="entry name" value="Ald_DH_C"/>
</dbReference>
<dbReference type="AlphaFoldDB" id="A0A344U2B4"/>
<dbReference type="GO" id="GO:0004777">
    <property type="term" value="F:succinate-semialdehyde dehydrogenase (NAD+) activity"/>
    <property type="evidence" value="ECO:0007669"/>
    <property type="project" value="TreeGrafter"/>
</dbReference>
<dbReference type="NCBIfam" id="NF006915">
    <property type="entry name" value="PRK09406.1"/>
    <property type="match status" value="1"/>
</dbReference>
<sequence length="464" mass="49578">MPIATVNPATGETVRTFEPMGAEAVERCLDDAVRAFAAYRTTGFAERAELLLRAADLLEADNEDIARTMTEEMGKPLAAARAEAAKCVKAMRWYAANAESLLADEVPDPADVRDSGAASVRTRYRPLGVVLAVMPWNFPLWQVMRFAAPALMAGNTGLLKHASNVPQTALYLDGLFERAGYPRGCFQTLLIGSGGVEAVLRDPRVAAATLTGSEPAGRAVAAAAGDEVKKTVLELGGSDPFVVMPSADLERAVRTAVTARVQNNGQSCIAAKRFIVHADVYDGFAERFRAAMAALSVGDPMLEGTDVGPLATEKGRADLEELVDDAVAAGAEVLCGGRRPPGLERGWYYEPTVLAGITPGMRIDQEETFGPVATLYRVADLDEAVERANHTPFGLSSNVWTRSEEDVDRFVRDLEAGGIYVNGMTASHPALPFGGVKRSGYGRELSGHGIREFCNVTTVWQAAD</sequence>
<evidence type="ECO:0000256" key="2">
    <source>
        <dbReference type="ARBA" id="ARBA00022857"/>
    </source>
</evidence>
<dbReference type="Gene3D" id="3.40.605.10">
    <property type="entry name" value="Aldehyde Dehydrogenase, Chain A, domain 1"/>
    <property type="match status" value="1"/>
</dbReference>
<keyword evidence="6" id="KW-1185">Reference proteome</keyword>
<proteinExistence type="inferred from homology"/>
<dbReference type="Gene3D" id="3.40.309.10">
    <property type="entry name" value="Aldehyde Dehydrogenase, Chain A, domain 2"/>
    <property type="match status" value="1"/>
</dbReference>
<dbReference type="FunFam" id="3.40.605.10:FF:000012">
    <property type="entry name" value="NAD-dependent succinate-semialdehyde dehydrogenase"/>
    <property type="match status" value="1"/>
</dbReference>
<dbReference type="EMBL" id="CP030862">
    <property type="protein sequence ID" value="AXE25035.1"/>
    <property type="molecule type" value="Genomic_DNA"/>
</dbReference>
<dbReference type="InterPro" id="IPR016162">
    <property type="entry name" value="Ald_DH_N"/>
</dbReference>
<dbReference type="GO" id="GO:0004030">
    <property type="term" value="F:aldehyde dehydrogenase [NAD(P)+] activity"/>
    <property type="evidence" value="ECO:0007669"/>
    <property type="project" value="InterPro"/>
</dbReference>
<dbReference type="CDD" id="cd07100">
    <property type="entry name" value="ALDH_SSADH1_GabD1"/>
    <property type="match status" value="1"/>
</dbReference>
<evidence type="ECO:0000259" key="4">
    <source>
        <dbReference type="Pfam" id="PF00171"/>
    </source>
</evidence>
<dbReference type="InterPro" id="IPR044148">
    <property type="entry name" value="ALDH_GabD1-like"/>
</dbReference>
<dbReference type="Proteomes" id="UP000252004">
    <property type="component" value="Chromosome"/>
</dbReference>
<evidence type="ECO:0000256" key="1">
    <source>
        <dbReference type="ARBA" id="ARBA00009986"/>
    </source>
</evidence>
<feature type="domain" description="Aldehyde dehydrogenase" evidence="4">
    <location>
        <begin position="3"/>
        <end position="459"/>
    </location>
</feature>
<dbReference type="FunFam" id="3.40.309.10:FF:000010">
    <property type="entry name" value="Gamma-aminobutyraldehyde dehydrogenase"/>
    <property type="match status" value="1"/>
</dbReference>
<comment type="similarity">
    <text evidence="1">Belongs to the aldehyde dehydrogenase family.</text>
</comment>
<dbReference type="InterPro" id="IPR016161">
    <property type="entry name" value="Ald_DH/histidinol_DH"/>
</dbReference>
<evidence type="ECO:0000313" key="6">
    <source>
        <dbReference type="Proteomes" id="UP000252004"/>
    </source>
</evidence>
<evidence type="ECO:0000313" key="5">
    <source>
        <dbReference type="EMBL" id="AXE25035.1"/>
    </source>
</evidence>